<reference evidence="8" key="1">
    <citation type="submission" date="2021-06" db="EMBL/GenBank/DDBJ databases">
        <title>Elioraea tepida, sp. nov., a moderately thermophilic aerobic anoxygenic phototrophic bacterium isolated from an alkaline siliceous hot spring mat community in Yellowstone National Park, WY, USA.</title>
        <authorList>
            <person name="Saini M.K."/>
            <person name="Yoshida S."/>
            <person name="Sebastian A."/>
            <person name="Hirose S."/>
            <person name="Hara E."/>
            <person name="Tamaki H."/>
            <person name="Soulier N.T."/>
            <person name="Albert I."/>
            <person name="Hanada S."/>
            <person name="Bryant D.A."/>
            <person name="Tank M."/>
        </authorList>
    </citation>
    <scope>NUCLEOTIDE SEQUENCE</scope>
    <source>
        <strain evidence="8">MS-P2</strain>
    </source>
</reference>
<dbReference type="InterPro" id="IPR010173">
    <property type="entry name" value="CRISPR-assoc_Csm5"/>
</dbReference>
<evidence type="ECO:0000313" key="9">
    <source>
        <dbReference type="Proteomes" id="UP000694001"/>
    </source>
</evidence>
<accession>A0A975U1B3</accession>
<dbReference type="Proteomes" id="UP000694001">
    <property type="component" value="Chromosome"/>
</dbReference>
<dbReference type="RefSeq" id="WP_218284400.1">
    <property type="nucleotide sequence ID" value="NZ_CP076448.1"/>
</dbReference>
<dbReference type="GO" id="GO:0051607">
    <property type="term" value="P:defense response to virus"/>
    <property type="evidence" value="ECO:0007669"/>
    <property type="project" value="UniProtKB-KW"/>
</dbReference>
<comment type="similarity">
    <text evidence="2">Belongs to the CRISPR-associated Csm5 family.</text>
</comment>
<evidence type="ECO:0000256" key="6">
    <source>
        <dbReference type="ARBA" id="ARBA00031720"/>
    </source>
</evidence>
<comment type="function">
    <text evidence="1">This subunit might be involved in maturation of a crRNA intermediate to its mature form.</text>
</comment>
<evidence type="ECO:0000259" key="7">
    <source>
        <dbReference type="Pfam" id="PF03787"/>
    </source>
</evidence>
<evidence type="ECO:0000256" key="4">
    <source>
        <dbReference type="ARBA" id="ARBA00022884"/>
    </source>
</evidence>
<feature type="domain" description="CRISPR type III-associated protein" evidence="7">
    <location>
        <begin position="21"/>
        <end position="150"/>
    </location>
</feature>
<dbReference type="KEGG" id="elio:KO353_09370"/>
<proteinExistence type="inferred from homology"/>
<keyword evidence="9" id="KW-1185">Reference proteome</keyword>
<dbReference type="GO" id="GO:0003723">
    <property type="term" value="F:RNA binding"/>
    <property type="evidence" value="ECO:0007669"/>
    <property type="project" value="UniProtKB-KW"/>
</dbReference>
<dbReference type="AlphaFoldDB" id="A0A975U1B3"/>
<evidence type="ECO:0000313" key="8">
    <source>
        <dbReference type="EMBL" id="QXM23538.1"/>
    </source>
</evidence>
<organism evidence="8 9">
    <name type="scientific">Elioraea tepida</name>
    <dbReference type="NCBI Taxonomy" id="2843330"/>
    <lineage>
        <taxon>Bacteria</taxon>
        <taxon>Pseudomonadati</taxon>
        <taxon>Pseudomonadota</taxon>
        <taxon>Alphaproteobacteria</taxon>
        <taxon>Acetobacterales</taxon>
        <taxon>Elioraeaceae</taxon>
        <taxon>Elioraea</taxon>
    </lineage>
</organism>
<evidence type="ECO:0000256" key="5">
    <source>
        <dbReference type="ARBA" id="ARBA00023118"/>
    </source>
</evidence>
<gene>
    <name evidence="8" type="ORF">KO353_09370</name>
</gene>
<evidence type="ECO:0000256" key="2">
    <source>
        <dbReference type="ARBA" id="ARBA00006680"/>
    </source>
</evidence>
<evidence type="ECO:0000256" key="3">
    <source>
        <dbReference type="ARBA" id="ARBA00016113"/>
    </source>
</evidence>
<dbReference type="InterPro" id="IPR005537">
    <property type="entry name" value="RAMP_III_fam"/>
</dbReference>
<dbReference type="EMBL" id="CP076448">
    <property type="protein sequence ID" value="QXM23538.1"/>
    <property type="molecule type" value="Genomic_DNA"/>
</dbReference>
<protein>
    <recommendedName>
        <fullName evidence="3">CRISPR system Cms protein Csm5</fullName>
    </recommendedName>
    <alternativeName>
        <fullName evidence="6">CRISPR type III A-associated protein Csm5</fullName>
    </alternativeName>
</protein>
<keyword evidence="4" id="KW-0694">RNA-binding</keyword>
<dbReference type="PANTHER" id="PTHR38007">
    <property type="entry name" value="CRISPR SYSTEM CMS PROTEIN CSM5"/>
    <property type="match status" value="1"/>
</dbReference>
<dbReference type="PANTHER" id="PTHR38007:SF1">
    <property type="entry name" value="CRISPR SYSTEM CMS PROTEIN CSM5"/>
    <property type="match status" value="1"/>
</dbReference>
<sequence length="382" mass="42906">MAAVVTKQRTVTRILLHCVPLTPLHVGDGTELSLDEYLLETAEEEGQSPRLCRFDPVEAMRRMTAEERTRFRTALDSGRLADASKALRSAGKRCIVERVPVSPRSRAELEKALNDPSSLRSGGVRAFVRSGGRPYIPGSSIKGAFRTALASARLPRDQRPHAWTHELALQAALGLDPGDTSTDPLRFLGVADAELPAGALMIDRAEIIKRGGSPGPSKIQMHYERTCARSHDPADRTRFEVGLTLDSRLGLDRKRLFQLTSRFHWSIWQGERERFFRDHPRTCDAMDRLLRAVKLPGERTAAVAGLEEATNFVLLRLGRFGHFESKSLEHVRRGHVPQARERDRKIRQPGEWGSTRTVTRLHDGTPIPFGWVLGYEKDYEIL</sequence>
<evidence type="ECO:0000256" key="1">
    <source>
        <dbReference type="ARBA" id="ARBA00003088"/>
    </source>
</evidence>
<dbReference type="Pfam" id="PF03787">
    <property type="entry name" value="RAMPs"/>
    <property type="match status" value="1"/>
</dbReference>
<name>A0A975U1B3_9PROT</name>
<keyword evidence="5" id="KW-0051">Antiviral defense</keyword>